<name>A0A6P7LWD8_BETSP</name>
<keyword evidence="10" id="KW-1185">Reference proteome</keyword>
<dbReference type="OrthoDB" id="19014at2759"/>
<dbReference type="GO" id="GO:0007165">
    <property type="term" value="P:signal transduction"/>
    <property type="evidence" value="ECO:0007669"/>
    <property type="project" value="InterPro"/>
</dbReference>
<feature type="coiled-coil region" evidence="7">
    <location>
        <begin position="630"/>
        <end position="705"/>
    </location>
</feature>
<dbReference type="PIRSF" id="PIRSF038141">
    <property type="entry name" value="PP1_12ABC_vert"/>
    <property type="match status" value="1"/>
</dbReference>
<feature type="repeat" description="ANK" evidence="6">
    <location>
        <begin position="154"/>
        <end position="186"/>
    </location>
</feature>
<accession>A0A6P7LWD8</accession>
<keyword evidence="2 5" id="KW-0963">Cytoplasm</keyword>
<dbReference type="Gene3D" id="6.10.140.390">
    <property type="match status" value="1"/>
</dbReference>
<feature type="region of interest" description="Disordered" evidence="8">
    <location>
        <begin position="538"/>
        <end position="608"/>
    </location>
</feature>
<feature type="compositionally biased region" description="Basic and acidic residues" evidence="8">
    <location>
        <begin position="372"/>
        <end position="388"/>
    </location>
</feature>
<feature type="compositionally biased region" description="Polar residues" evidence="8">
    <location>
        <begin position="452"/>
        <end position="472"/>
    </location>
</feature>
<evidence type="ECO:0000256" key="7">
    <source>
        <dbReference type="SAM" id="Coils"/>
    </source>
</evidence>
<dbReference type="GO" id="GO:0005737">
    <property type="term" value="C:cytoplasm"/>
    <property type="evidence" value="ECO:0007669"/>
    <property type="project" value="UniProtKB-SubCell"/>
</dbReference>
<evidence type="ECO:0000313" key="10">
    <source>
        <dbReference type="Proteomes" id="UP000515150"/>
    </source>
</evidence>
<dbReference type="SUPFAM" id="SSF48403">
    <property type="entry name" value="Ankyrin repeat"/>
    <property type="match status" value="1"/>
</dbReference>
<feature type="region of interest" description="Disordered" evidence="8">
    <location>
        <begin position="1"/>
        <end position="63"/>
    </location>
</feature>
<feature type="repeat" description="ANK" evidence="6">
    <location>
        <begin position="121"/>
        <end position="153"/>
    </location>
</feature>
<dbReference type="InterPro" id="IPR051226">
    <property type="entry name" value="PP1_Regulatory_Subunit"/>
</dbReference>
<dbReference type="KEGG" id="bspl:114850795"/>
<reference evidence="11" key="1">
    <citation type="submission" date="2025-08" db="UniProtKB">
        <authorList>
            <consortium name="RefSeq"/>
        </authorList>
    </citation>
    <scope>IDENTIFICATION</scope>
</reference>
<feature type="compositionally biased region" description="Basic and acidic residues" evidence="8">
    <location>
        <begin position="473"/>
        <end position="491"/>
    </location>
</feature>
<dbReference type="FunCoup" id="A0A6P7LWD8">
    <property type="interactions" value="525"/>
</dbReference>
<evidence type="ECO:0000256" key="2">
    <source>
        <dbReference type="ARBA" id="ARBA00022490"/>
    </source>
</evidence>
<evidence type="ECO:0000256" key="4">
    <source>
        <dbReference type="ARBA" id="ARBA00023043"/>
    </source>
</evidence>
<dbReference type="Gene3D" id="1.25.40.20">
    <property type="entry name" value="Ankyrin repeat-containing domain"/>
    <property type="match status" value="2"/>
</dbReference>
<evidence type="ECO:0000256" key="5">
    <source>
        <dbReference type="PIRNR" id="PIRNR038141"/>
    </source>
</evidence>
<dbReference type="Proteomes" id="UP000515150">
    <property type="component" value="Chromosome 1"/>
</dbReference>
<keyword evidence="3" id="KW-0677">Repeat</keyword>
<feature type="region of interest" description="Disordered" evidence="8">
    <location>
        <begin position="344"/>
        <end position="524"/>
    </location>
</feature>
<dbReference type="RefSeq" id="XP_028998239.1">
    <property type="nucleotide sequence ID" value="XM_029142406.3"/>
</dbReference>
<dbReference type="PROSITE" id="PS50297">
    <property type="entry name" value="ANK_REP_REGION"/>
    <property type="match status" value="3"/>
</dbReference>
<dbReference type="InterPro" id="IPR031775">
    <property type="entry name" value="PRKG1_interact"/>
</dbReference>
<evidence type="ECO:0000313" key="11">
    <source>
        <dbReference type="RefSeq" id="XP_028998239.1"/>
    </source>
</evidence>
<keyword evidence="7" id="KW-0175">Coiled coil</keyword>
<organism evidence="10 11">
    <name type="scientific">Betta splendens</name>
    <name type="common">Siamese fighting fish</name>
    <dbReference type="NCBI Taxonomy" id="158456"/>
    <lineage>
        <taxon>Eukaryota</taxon>
        <taxon>Metazoa</taxon>
        <taxon>Chordata</taxon>
        <taxon>Craniata</taxon>
        <taxon>Vertebrata</taxon>
        <taxon>Euteleostomi</taxon>
        <taxon>Actinopterygii</taxon>
        <taxon>Neopterygii</taxon>
        <taxon>Teleostei</taxon>
        <taxon>Neoteleostei</taxon>
        <taxon>Acanthomorphata</taxon>
        <taxon>Anabantaria</taxon>
        <taxon>Anabantiformes</taxon>
        <taxon>Anabantoidei</taxon>
        <taxon>Osphronemidae</taxon>
        <taxon>Betta</taxon>
    </lineage>
</organism>
<feature type="compositionally biased region" description="Basic and acidic residues" evidence="8">
    <location>
        <begin position="543"/>
        <end position="563"/>
    </location>
</feature>
<feature type="compositionally biased region" description="Low complexity" evidence="8">
    <location>
        <begin position="402"/>
        <end position="415"/>
    </location>
</feature>
<dbReference type="InterPro" id="IPR036770">
    <property type="entry name" value="Ankyrin_rpt-contain_sf"/>
</dbReference>
<dbReference type="FunFam" id="1.25.40.20:FF:000898">
    <property type="entry name" value="Protein phosphatase 1 regulatory subunit 12A"/>
    <property type="match status" value="1"/>
</dbReference>
<dbReference type="Pfam" id="PF15898">
    <property type="entry name" value="PRKG1_interact"/>
    <property type="match status" value="1"/>
</dbReference>
<dbReference type="InterPro" id="IPR017401">
    <property type="entry name" value="MYPT1/MYPT2/Mbs85"/>
</dbReference>
<comment type="subunit">
    <text evidence="5">PP1 comprises a catalytic subunit, and one or several targeting or regulatory subunits.</text>
</comment>
<dbReference type="PANTHER" id="PTHR24179:SF27">
    <property type="entry name" value="PROTEIN PHOSPHATASE 1 REGULATORY SUBUNIT 12C"/>
    <property type="match status" value="1"/>
</dbReference>
<feature type="compositionally biased region" description="Polar residues" evidence="8">
    <location>
        <begin position="344"/>
        <end position="360"/>
    </location>
</feature>
<feature type="compositionally biased region" description="Basic and acidic residues" evidence="8">
    <location>
        <begin position="589"/>
        <end position="600"/>
    </location>
</feature>
<evidence type="ECO:0000256" key="1">
    <source>
        <dbReference type="ARBA" id="ARBA00004496"/>
    </source>
</evidence>
<evidence type="ECO:0000256" key="3">
    <source>
        <dbReference type="ARBA" id="ARBA00022737"/>
    </source>
</evidence>
<evidence type="ECO:0000256" key="8">
    <source>
        <dbReference type="SAM" id="MobiDB-lite"/>
    </source>
</evidence>
<dbReference type="PROSITE" id="PS50088">
    <property type="entry name" value="ANK_REPEAT"/>
    <property type="match status" value="4"/>
</dbReference>
<evidence type="ECO:0000256" key="6">
    <source>
        <dbReference type="PROSITE-ProRule" id="PRU00023"/>
    </source>
</evidence>
<proteinExistence type="predicted"/>
<dbReference type="SMART" id="SM00248">
    <property type="entry name" value="ANK"/>
    <property type="match status" value="5"/>
</dbReference>
<dbReference type="GO" id="GO:0004857">
    <property type="term" value="F:enzyme inhibitor activity"/>
    <property type="evidence" value="ECO:0007669"/>
    <property type="project" value="TreeGrafter"/>
</dbReference>
<dbReference type="FunFam" id="1.25.40.20:FF:000004">
    <property type="entry name" value="Phosphatase 1 regulatory subunit 12A"/>
    <property type="match status" value="1"/>
</dbReference>
<comment type="subcellular location">
    <subcellularLocation>
        <location evidence="1 5">Cytoplasm</location>
    </subcellularLocation>
</comment>
<protein>
    <recommendedName>
        <fullName evidence="5">Protein phosphatase 1 regulatory subunit</fullName>
    </recommendedName>
</protein>
<feature type="domain" description="cGMP-dependent protein kinase interacting" evidence="9">
    <location>
        <begin position="611"/>
        <end position="711"/>
    </location>
</feature>
<dbReference type="AlphaFoldDB" id="A0A6P7LWD8"/>
<feature type="compositionally biased region" description="Basic residues" evidence="8">
    <location>
        <begin position="492"/>
        <end position="502"/>
    </location>
</feature>
<keyword evidence="4 6" id="KW-0040">ANK repeat</keyword>
<dbReference type="Gene3D" id="6.10.250.1820">
    <property type="match status" value="1"/>
</dbReference>
<feature type="repeat" description="ANK" evidence="6">
    <location>
        <begin position="280"/>
        <end position="312"/>
    </location>
</feature>
<dbReference type="Pfam" id="PF12796">
    <property type="entry name" value="Ank_2"/>
    <property type="match status" value="2"/>
</dbReference>
<dbReference type="InParanoid" id="A0A6P7LWD8"/>
<dbReference type="GeneID" id="114850795"/>
<dbReference type="GO" id="GO:0019208">
    <property type="term" value="F:phosphatase regulator activity"/>
    <property type="evidence" value="ECO:0007669"/>
    <property type="project" value="UniProtKB-UniRule"/>
</dbReference>
<feature type="repeat" description="ANK" evidence="6">
    <location>
        <begin position="247"/>
        <end position="279"/>
    </location>
</feature>
<sequence length="711" mass="78893">MGDSARTKRREQLKRWAGSCTDKAPAVSRRRWRGDDEDGVLTLEAELSDPPRDQSVPLGRDDTSPLLKRRKRVRFDRAAEFLATCASGDIEEAQVMLKEAKETTNKNGEDATGVINCCNADGITALHQACIDGSVEMVTFLLEQGANVNQVDNEGWTPLHAAASCGHSDIADLLLQQGASLSAVNCDGDVPLDIALDETTESLLQDFTQKQGVDVEAAKRLEEEQIMRDARTWLTDGPPAEMRHPRTGATPLHVAAAKGYLEALKILCQCGLDVSAVDFDGWTPLHAAAHWGQREACHILAEHLCNMEARSNAGQTPFDVADESVAGLLEELSLKQANWRNEQSILDRQNPQGSTAANAQNKRRRSSVCRMSSKDKMNVQDQSKERGISGDLELSEEKENSPESSTVSSPDSESVATSAASPTDKLNADDCLMLAQTADEEDKEQDKANRTARVQPSPQTRDAASESPNTPSTEKRKFQAPGRDEESESQRKARSRLLRQTRRSTQGVTLTDLKEAEKAVAKPVDPPLRNIQYVSPIVTVTPAERDTDPVKPTEPEEKRLGGKERRRVRRERRSTGIVQLEGENEDEDAQLKETKSHNNPDKNQPGDLSADFRTLYLTVLQENLALKDRLQETELLLSQNKVELERLRQSQESSTDRPALLELERFERLALQRKAVELEDELKVVGDLRADNQRLKDENAALIRVISKLSR</sequence>
<dbReference type="PANTHER" id="PTHR24179">
    <property type="entry name" value="PROTEIN PHOSPHATASE 1 REGULATORY SUBUNIT 12"/>
    <property type="match status" value="1"/>
</dbReference>
<dbReference type="GO" id="GO:0019901">
    <property type="term" value="F:protein kinase binding"/>
    <property type="evidence" value="ECO:0007669"/>
    <property type="project" value="InterPro"/>
</dbReference>
<dbReference type="CTD" id="54776"/>
<gene>
    <name evidence="11" type="primary">ppp1r12c</name>
</gene>
<evidence type="ECO:0000259" key="9">
    <source>
        <dbReference type="Pfam" id="PF15898"/>
    </source>
</evidence>
<dbReference type="InterPro" id="IPR002110">
    <property type="entry name" value="Ankyrin_rpt"/>
</dbReference>